<dbReference type="PANTHER" id="PTHR21505">
    <property type="entry name" value="MADF DOMAIN-CONTAINING PROTEIN-RELATED"/>
    <property type="match status" value="1"/>
</dbReference>
<dbReference type="InterPro" id="IPR006578">
    <property type="entry name" value="MADF-dom"/>
</dbReference>
<evidence type="ECO:0000259" key="2">
    <source>
        <dbReference type="PROSITE" id="PS51029"/>
    </source>
</evidence>
<reference evidence="3" key="1">
    <citation type="submission" date="2021-10" db="EMBL/GenBank/DDBJ databases">
        <title>Tropical sea cucumber genome reveals ecological adaptation and Cuvierian tubules defense mechanism.</title>
        <authorList>
            <person name="Chen T."/>
        </authorList>
    </citation>
    <scope>NUCLEOTIDE SEQUENCE</scope>
    <source>
        <strain evidence="3">Nanhai2018</strain>
        <tissue evidence="3">Muscle</tissue>
    </source>
</reference>
<evidence type="ECO:0000313" key="3">
    <source>
        <dbReference type="EMBL" id="KAJ8050933.1"/>
    </source>
</evidence>
<evidence type="ECO:0000313" key="4">
    <source>
        <dbReference type="Proteomes" id="UP001152320"/>
    </source>
</evidence>
<sequence>MTDVGQSGSGEKKKWDEQSEELLVDLWSDQECLYNITSKDYFNRDLKRRELEKIADALSTSADEIKKKMTNLRTQYGKLRRKSPSGSGSISFSKREKWLEGRLAFLSPFMTAKATVSNLDKKRDTDPTEELELLGEADSDDVKCLDVGIPQLISQTGPTPPKKKKESMEEKEMKIMEELLKSVTKVADNRETLRSEDDNDVFGVFVASELRKIKDEQVKNVTKMKIHTVLFDGMQDYLAKSKALE</sequence>
<dbReference type="AlphaFoldDB" id="A0A9Q1CTW3"/>
<keyword evidence="1" id="KW-0175">Coiled coil</keyword>
<dbReference type="OrthoDB" id="8881252at2759"/>
<dbReference type="PROSITE" id="PS51029">
    <property type="entry name" value="MADF"/>
    <property type="match status" value="1"/>
</dbReference>
<name>A0A9Q1CTW3_HOLLE</name>
<feature type="coiled-coil region" evidence="1">
    <location>
        <begin position="48"/>
        <end position="82"/>
    </location>
</feature>
<feature type="domain" description="MADF" evidence="2">
    <location>
        <begin position="22"/>
        <end position="111"/>
    </location>
</feature>
<dbReference type="Pfam" id="PF10545">
    <property type="entry name" value="MADF_DNA_bdg"/>
    <property type="match status" value="1"/>
</dbReference>
<dbReference type="SMART" id="SM00595">
    <property type="entry name" value="MADF"/>
    <property type="match status" value="1"/>
</dbReference>
<evidence type="ECO:0000256" key="1">
    <source>
        <dbReference type="SAM" id="Coils"/>
    </source>
</evidence>
<dbReference type="PANTHER" id="PTHR21505:SF12">
    <property type="entry name" value="MADF DOMAIN-CONTAINING PROTEIN-RELATED"/>
    <property type="match status" value="1"/>
</dbReference>
<gene>
    <name evidence="3" type="ORF">HOLleu_04317</name>
</gene>
<protein>
    <recommendedName>
        <fullName evidence="2">MADF domain-containing protein</fullName>
    </recommendedName>
</protein>
<proteinExistence type="predicted"/>
<dbReference type="Proteomes" id="UP001152320">
    <property type="component" value="Chromosome 1"/>
</dbReference>
<comment type="caution">
    <text evidence="3">The sequence shown here is derived from an EMBL/GenBank/DDBJ whole genome shotgun (WGS) entry which is preliminary data.</text>
</comment>
<dbReference type="EMBL" id="JAIZAY010000001">
    <property type="protein sequence ID" value="KAJ8050933.1"/>
    <property type="molecule type" value="Genomic_DNA"/>
</dbReference>
<keyword evidence="4" id="KW-1185">Reference proteome</keyword>
<organism evidence="3 4">
    <name type="scientific">Holothuria leucospilota</name>
    <name type="common">Black long sea cucumber</name>
    <name type="synonym">Mertensiothuria leucospilota</name>
    <dbReference type="NCBI Taxonomy" id="206669"/>
    <lineage>
        <taxon>Eukaryota</taxon>
        <taxon>Metazoa</taxon>
        <taxon>Echinodermata</taxon>
        <taxon>Eleutherozoa</taxon>
        <taxon>Echinozoa</taxon>
        <taxon>Holothuroidea</taxon>
        <taxon>Aspidochirotacea</taxon>
        <taxon>Aspidochirotida</taxon>
        <taxon>Holothuriidae</taxon>
        <taxon>Holothuria</taxon>
    </lineage>
</organism>
<accession>A0A9Q1CTW3</accession>